<proteinExistence type="predicted"/>
<keyword evidence="1" id="KW-0472">Membrane</keyword>
<feature type="transmembrane region" description="Helical" evidence="1">
    <location>
        <begin position="12"/>
        <end position="30"/>
    </location>
</feature>
<accession>A0A6S6SAJ3</accession>
<keyword evidence="1" id="KW-1133">Transmembrane helix</keyword>
<evidence type="ECO:0000256" key="1">
    <source>
        <dbReference type="SAM" id="Phobius"/>
    </source>
</evidence>
<sequence length="43" mass="4895">FGFYLIPDGVRHIYSLCLLESGAVACIFLLQHKTMIIEHESKT</sequence>
<feature type="non-terminal residue" evidence="2">
    <location>
        <position position="1"/>
    </location>
</feature>
<protein>
    <submittedName>
        <fullName evidence="2">Uncharacterized protein</fullName>
    </submittedName>
</protein>
<dbReference type="EMBL" id="CACVAV010000057">
    <property type="protein sequence ID" value="CAA6803226.1"/>
    <property type="molecule type" value="Genomic_DNA"/>
</dbReference>
<keyword evidence="1" id="KW-0812">Transmembrane</keyword>
<dbReference type="AlphaFoldDB" id="A0A6S6SAJ3"/>
<reference evidence="2" key="1">
    <citation type="submission" date="2020-01" db="EMBL/GenBank/DDBJ databases">
        <authorList>
            <person name="Meier V. D."/>
            <person name="Meier V D."/>
        </authorList>
    </citation>
    <scope>NUCLEOTIDE SEQUENCE</scope>
    <source>
        <strain evidence="2">HLG_WM_MAG_08</strain>
    </source>
</reference>
<name>A0A6S6SAJ3_9GAMM</name>
<evidence type="ECO:0000313" key="2">
    <source>
        <dbReference type="EMBL" id="CAA6803226.1"/>
    </source>
</evidence>
<gene>
    <name evidence="2" type="ORF">HELGO_WM73716</name>
</gene>
<organism evidence="2">
    <name type="scientific">uncultured Thiotrichaceae bacterium</name>
    <dbReference type="NCBI Taxonomy" id="298394"/>
    <lineage>
        <taxon>Bacteria</taxon>
        <taxon>Pseudomonadati</taxon>
        <taxon>Pseudomonadota</taxon>
        <taxon>Gammaproteobacteria</taxon>
        <taxon>Thiotrichales</taxon>
        <taxon>Thiotrichaceae</taxon>
        <taxon>environmental samples</taxon>
    </lineage>
</organism>